<evidence type="ECO:0000313" key="4">
    <source>
        <dbReference type="EMBL" id="OOC62567.1"/>
    </source>
</evidence>
<accession>A0ABX3JZJ9</accession>
<dbReference type="InterPro" id="IPR016181">
    <property type="entry name" value="Acyl_CoA_acyltransferase"/>
</dbReference>
<dbReference type="CDD" id="cd04301">
    <property type="entry name" value="NAT_SF"/>
    <property type="match status" value="1"/>
</dbReference>
<comment type="caution">
    <text evidence="4">The sequence shown here is derived from an EMBL/GenBank/DDBJ whole genome shotgun (WGS) entry which is preliminary data.</text>
</comment>
<dbReference type="PANTHER" id="PTHR43420:SF47">
    <property type="entry name" value="N-ACETYLTRANSFERASE DOMAIN-CONTAINING PROTEIN"/>
    <property type="match status" value="1"/>
</dbReference>
<dbReference type="InterPro" id="IPR050680">
    <property type="entry name" value="YpeA/RimI_acetyltransf"/>
</dbReference>
<keyword evidence="1" id="KW-0808">Transferase</keyword>
<reference evidence="4 5" key="1">
    <citation type="submission" date="2016-12" db="EMBL/GenBank/DDBJ databases">
        <title>Genome sequencing and description of Paenibacillus sp. nov. from high altitude lake in the Indian Trans- Himalayas.</title>
        <authorList>
            <person name="Kiran S."/>
            <person name="Swarnkar M.K."/>
            <person name="Rana A."/>
            <person name="Tewari R."/>
            <person name="Gulati A."/>
        </authorList>
    </citation>
    <scope>NUCLEOTIDE SEQUENCE [LARGE SCALE GENOMIC DNA]</scope>
    <source>
        <strain evidence="4 5">IHBB 9951</strain>
    </source>
</reference>
<keyword evidence="5" id="KW-1185">Reference proteome</keyword>
<dbReference type="SUPFAM" id="SSF55729">
    <property type="entry name" value="Acyl-CoA N-acyltransferases (Nat)"/>
    <property type="match status" value="1"/>
</dbReference>
<evidence type="ECO:0000256" key="2">
    <source>
        <dbReference type="ARBA" id="ARBA00023315"/>
    </source>
</evidence>
<keyword evidence="2" id="KW-0012">Acyltransferase</keyword>
<dbReference type="EMBL" id="MRVI01000001">
    <property type="protein sequence ID" value="OOC62567.1"/>
    <property type="molecule type" value="Genomic_DNA"/>
</dbReference>
<organism evidence="4 5">
    <name type="scientific">Paenibacillus ihbetae</name>
    <dbReference type="NCBI Taxonomy" id="1870820"/>
    <lineage>
        <taxon>Bacteria</taxon>
        <taxon>Bacillati</taxon>
        <taxon>Bacillota</taxon>
        <taxon>Bacilli</taxon>
        <taxon>Bacillales</taxon>
        <taxon>Paenibacillaceae</taxon>
        <taxon>Paenibacillus</taxon>
    </lineage>
</organism>
<feature type="domain" description="N-acetyltransferase" evidence="3">
    <location>
        <begin position="1"/>
        <end position="85"/>
    </location>
</feature>
<proteinExistence type="predicted"/>
<evidence type="ECO:0000259" key="3">
    <source>
        <dbReference type="PROSITE" id="PS51186"/>
    </source>
</evidence>
<dbReference type="Gene3D" id="3.40.630.30">
    <property type="match status" value="1"/>
</dbReference>
<dbReference type="PROSITE" id="PS51186">
    <property type="entry name" value="GNAT"/>
    <property type="match status" value="1"/>
</dbReference>
<protein>
    <recommendedName>
        <fullName evidence="3">N-acetyltransferase domain-containing protein</fullName>
    </recommendedName>
</protein>
<evidence type="ECO:0000313" key="5">
    <source>
        <dbReference type="Proteomes" id="UP000189059"/>
    </source>
</evidence>
<dbReference type="InterPro" id="IPR000182">
    <property type="entry name" value="GNAT_dom"/>
</dbReference>
<dbReference type="PANTHER" id="PTHR43420">
    <property type="entry name" value="ACETYLTRANSFERASE"/>
    <property type="match status" value="1"/>
</dbReference>
<dbReference type="Proteomes" id="UP000189059">
    <property type="component" value="Unassembled WGS sequence"/>
</dbReference>
<evidence type="ECO:0000256" key="1">
    <source>
        <dbReference type="ARBA" id="ARBA00022679"/>
    </source>
</evidence>
<sequence>MIKQYQESAFKISTQSVYVHQLSIIKEAQRKGLGTLLMDKVCEFALEQGIRKIELDYWVNNETAGRFYHKQGFKKYREFLYKDLT</sequence>
<dbReference type="Pfam" id="PF00583">
    <property type="entry name" value="Acetyltransf_1"/>
    <property type="match status" value="1"/>
</dbReference>
<name>A0ABX3JZJ9_9BACL</name>
<gene>
    <name evidence="4" type="ORF">BBD40_12275</name>
</gene>